<gene>
    <name evidence="1" type="ORF">SAMD00020551_2114</name>
</gene>
<dbReference type="RefSeq" id="WP_198135606.1">
    <property type="nucleotide sequence ID" value="NZ_BASE01000044.1"/>
</dbReference>
<reference evidence="1 2" key="1">
    <citation type="submission" date="2013-06" db="EMBL/GenBank/DDBJ databases">
        <title>Whole genome shotgun sequence of Bacillus selenatarsenatis SF-1.</title>
        <authorList>
            <person name="Kuroda M."/>
            <person name="Sei K."/>
            <person name="Yamashita M."/>
            <person name="Ike M."/>
        </authorList>
    </citation>
    <scope>NUCLEOTIDE SEQUENCE [LARGE SCALE GENOMIC DNA]</scope>
    <source>
        <strain evidence="1 2">SF-1</strain>
    </source>
</reference>
<dbReference type="Gene3D" id="3.30.750.24">
    <property type="entry name" value="STAS domain"/>
    <property type="match status" value="1"/>
</dbReference>
<dbReference type="InterPro" id="IPR051932">
    <property type="entry name" value="Bact_StressResp_Reg"/>
</dbReference>
<organism evidence="1 2">
    <name type="scientific">Mesobacillus selenatarsenatis (strain DSM 18680 / JCM 14380 / FERM P-15431 / SF-1)</name>
    <dbReference type="NCBI Taxonomy" id="1321606"/>
    <lineage>
        <taxon>Bacteria</taxon>
        <taxon>Bacillati</taxon>
        <taxon>Bacillota</taxon>
        <taxon>Bacilli</taxon>
        <taxon>Bacillales</taxon>
        <taxon>Bacillaceae</taxon>
        <taxon>Mesobacillus</taxon>
    </lineage>
</organism>
<comment type="caution">
    <text evidence="1">The sequence shown here is derived from an EMBL/GenBank/DDBJ whole genome shotgun (WGS) entry which is preliminary data.</text>
</comment>
<keyword evidence="2" id="KW-1185">Reference proteome</keyword>
<dbReference type="InterPro" id="IPR036513">
    <property type="entry name" value="STAS_dom_sf"/>
</dbReference>
<dbReference type="EMBL" id="BASE01000044">
    <property type="protein sequence ID" value="GAM13967.1"/>
    <property type="molecule type" value="Genomic_DNA"/>
</dbReference>
<protein>
    <submittedName>
        <fullName evidence="1">RsbR, positive regulator of sigma-B</fullName>
    </submittedName>
</protein>
<dbReference type="STRING" id="1321606.SAMD00020551_2114"/>
<evidence type="ECO:0000313" key="1">
    <source>
        <dbReference type="EMBL" id="GAM13967.1"/>
    </source>
</evidence>
<dbReference type="SUPFAM" id="SSF52091">
    <property type="entry name" value="SpoIIaa-like"/>
    <property type="match status" value="1"/>
</dbReference>
<dbReference type="PANTHER" id="PTHR33745:SF1">
    <property type="entry name" value="RSBT ANTAGONIST PROTEIN RSBS"/>
    <property type="match status" value="1"/>
</dbReference>
<dbReference type="PANTHER" id="PTHR33745">
    <property type="entry name" value="RSBT ANTAGONIST PROTEIN RSBS-RELATED"/>
    <property type="match status" value="1"/>
</dbReference>
<proteinExistence type="predicted"/>
<dbReference type="CDD" id="cd07041">
    <property type="entry name" value="STAS_RsbR_RsbS_like"/>
    <property type="match status" value="1"/>
</dbReference>
<evidence type="ECO:0000313" key="2">
    <source>
        <dbReference type="Proteomes" id="UP000031014"/>
    </source>
</evidence>
<name>A0A0A8X4L9_MESS1</name>
<dbReference type="Proteomes" id="UP000031014">
    <property type="component" value="Unassembled WGS sequence"/>
</dbReference>
<sequence length="154" mass="17524">METNRLEELERKIQEYETIISEMSAPIIPSIVPQTILIPITGLIRAERFDKIRGKVLNFIHNKDIETAIIDLTDISGERIEDVCLEEIGRELHEMASAISLMGVETLFVGMNPELVKRMVLDGIKLEAQSFSTFQAALKHLMKQKGVEFRKISE</sequence>
<dbReference type="AlphaFoldDB" id="A0A0A8X4L9"/>
<accession>A0A0A8X4L9</accession>